<comment type="caution">
    <text evidence="1">The sequence shown here is derived from an EMBL/GenBank/DDBJ whole genome shotgun (WGS) entry which is preliminary data.</text>
</comment>
<evidence type="ECO:0000313" key="2">
    <source>
        <dbReference type="Proteomes" id="UP000530670"/>
    </source>
</evidence>
<name>A0A8H5VIM5_9HYPO</name>
<dbReference type="GeneID" id="59295241"/>
<keyword evidence="2" id="KW-1185">Reference proteome</keyword>
<sequence length="267" mass="29234">MIGTDPSTVGDNDNAVDATDTLTFAVKTVAVEGKRKISDIVSSVYGNFGHAQADLPKNMLVGCADNPAMKVVGYGAWLRDNDLTDLSGTVERMFDKMGFYVVIRDDLPINKSTHPNNVCDDRTNRYLDILSWWPKSASGRVGGDLAMENVWAKWNMSRLWTFHNAVECWENNGGKIGETKVKALQSECTNGVPPPCFFAMPVLKRNWSKDAASNSAILLAGDFVGQEGQAGRLWPKDKCDKANRELDPITGGQVRKCSSLNKVGGEK</sequence>
<organism evidence="1 2">
    <name type="scientific">Fusarium tjaetaba</name>
    <dbReference type="NCBI Taxonomy" id="1567544"/>
    <lineage>
        <taxon>Eukaryota</taxon>
        <taxon>Fungi</taxon>
        <taxon>Dikarya</taxon>
        <taxon>Ascomycota</taxon>
        <taxon>Pezizomycotina</taxon>
        <taxon>Sordariomycetes</taxon>
        <taxon>Hypocreomycetidae</taxon>
        <taxon>Hypocreales</taxon>
        <taxon>Nectriaceae</taxon>
        <taxon>Fusarium</taxon>
        <taxon>Fusarium fujikuroi species complex</taxon>
    </lineage>
</organism>
<evidence type="ECO:0000313" key="1">
    <source>
        <dbReference type="EMBL" id="KAF5624811.1"/>
    </source>
</evidence>
<dbReference type="OrthoDB" id="73875at2759"/>
<dbReference type="EMBL" id="JAAQRI010000234">
    <property type="protein sequence ID" value="KAF5624811.1"/>
    <property type="molecule type" value="Genomic_DNA"/>
</dbReference>
<dbReference type="RefSeq" id="XP_037202811.1">
    <property type="nucleotide sequence ID" value="XM_037342971.1"/>
</dbReference>
<reference evidence="1 2" key="1">
    <citation type="submission" date="2020-05" db="EMBL/GenBank/DDBJ databases">
        <title>Identification and distribution of gene clusters putatively required for synthesis of sphingolipid metabolism inhibitors in phylogenetically diverse species of the filamentous fungus Fusarium.</title>
        <authorList>
            <person name="Kim H.-S."/>
            <person name="Busman M."/>
            <person name="Brown D.W."/>
            <person name="Divon H."/>
            <person name="Uhlig S."/>
            <person name="Proctor R.H."/>
        </authorList>
    </citation>
    <scope>NUCLEOTIDE SEQUENCE [LARGE SCALE GENOMIC DNA]</scope>
    <source>
        <strain evidence="1 2">NRRL 66243</strain>
    </source>
</reference>
<dbReference type="AlphaFoldDB" id="A0A8H5VIM5"/>
<proteinExistence type="predicted"/>
<gene>
    <name evidence="1" type="ORF">FTJAE_10158</name>
</gene>
<dbReference type="Proteomes" id="UP000530670">
    <property type="component" value="Unassembled WGS sequence"/>
</dbReference>
<accession>A0A8H5VIM5</accession>
<protein>
    <submittedName>
        <fullName evidence="1">Chitinase 3</fullName>
    </submittedName>
</protein>